<feature type="binding site" evidence="15">
    <location>
        <position position="441"/>
    </location>
    <ligand>
        <name>Ca(2+)</name>
        <dbReference type="ChEBI" id="CHEBI:29108"/>
    </ligand>
</feature>
<proteinExistence type="inferred from homology"/>
<evidence type="ECO:0000256" key="15">
    <source>
        <dbReference type="PIRSR" id="PIRSR004803-3"/>
    </source>
</evidence>
<reference evidence="17 18" key="1">
    <citation type="submission" date="2019-03" db="EMBL/GenBank/DDBJ databases">
        <title>Genomic Encyclopedia of Type Strains, Phase IV (KMG-IV): sequencing the most valuable type-strain genomes for metagenomic binning, comparative biology and taxonomic classification.</title>
        <authorList>
            <person name="Goeker M."/>
        </authorList>
    </citation>
    <scope>NUCLEOTIDE SEQUENCE [LARGE SCALE GENOMIC DNA]</scope>
    <source>
        <strain evidence="17 18">DSM 24979</strain>
    </source>
</reference>
<dbReference type="PROSITE" id="PS01292">
    <property type="entry name" value="UPF0036"/>
    <property type="match status" value="1"/>
</dbReference>
<dbReference type="NCBIfam" id="TIGR00649">
    <property type="entry name" value="MG423"/>
    <property type="match status" value="1"/>
</dbReference>
<dbReference type="InterPro" id="IPR055132">
    <property type="entry name" value="RNase_J_b_CASP"/>
</dbReference>
<accession>A0A4R1QIR1</accession>
<feature type="binding site" evidence="15">
    <location>
        <position position="47"/>
    </location>
    <ligand>
        <name>Ca(2+)</name>
        <dbReference type="ChEBI" id="CHEBI:29108"/>
    </ligand>
</feature>
<dbReference type="InterPro" id="IPR001587">
    <property type="entry name" value="RNase_J_CS"/>
</dbReference>
<keyword evidence="7 11" id="KW-0378">Hydrolase</keyword>
<evidence type="ECO:0000256" key="8">
    <source>
        <dbReference type="ARBA" id="ARBA00022833"/>
    </source>
</evidence>
<dbReference type="GO" id="GO:0005737">
    <property type="term" value="C:cytoplasm"/>
    <property type="evidence" value="ECO:0007669"/>
    <property type="project" value="UniProtKB-SubCell"/>
</dbReference>
<feature type="binding site" evidence="15">
    <location>
        <position position="72"/>
    </location>
    <ligand>
        <name>Zn(2+)</name>
        <dbReference type="ChEBI" id="CHEBI:29105"/>
        <label>1</label>
        <note>catalytic</note>
    </ligand>
</feature>
<dbReference type="SUPFAM" id="SSF56281">
    <property type="entry name" value="Metallo-hydrolase/oxidoreductase"/>
    <property type="match status" value="1"/>
</dbReference>
<dbReference type="PANTHER" id="PTHR43694:SF4">
    <property type="entry name" value="RIBONUCLEASE J 2"/>
    <property type="match status" value="1"/>
</dbReference>
<feature type="binding site" evidence="14">
    <location>
        <begin position="231"/>
        <end position="233"/>
    </location>
    <ligand>
        <name>substrate</name>
    </ligand>
</feature>
<keyword evidence="5 12" id="KW-0479">Metal-binding</keyword>
<evidence type="ECO:0000313" key="18">
    <source>
        <dbReference type="Proteomes" id="UP000295658"/>
    </source>
</evidence>
<comment type="subcellular location">
    <subcellularLocation>
        <location evidence="1 11 12">Cytoplasm</location>
    </subcellularLocation>
</comment>
<evidence type="ECO:0000256" key="6">
    <source>
        <dbReference type="ARBA" id="ARBA00022759"/>
    </source>
</evidence>
<evidence type="ECO:0000256" key="5">
    <source>
        <dbReference type="ARBA" id="ARBA00022723"/>
    </source>
</evidence>
<keyword evidence="4 11" id="KW-0540">Nuclease</keyword>
<dbReference type="Pfam" id="PF22505">
    <property type="entry name" value="RNase_J_b_CASP"/>
    <property type="match status" value="1"/>
</dbReference>
<keyword evidence="15" id="KW-0106">Calcium</keyword>
<comment type="caution">
    <text evidence="17">The sequence shown here is derived from an EMBL/GenBank/DDBJ whole genome shotgun (WGS) entry which is preliminary data.</text>
</comment>
<feature type="active site" description="Proton donor" evidence="13">
    <location>
        <position position="194"/>
    </location>
</feature>
<dbReference type="HAMAP" id="MF_01491">
    <property type="entry name" value="RNase_J_bact"/>
    <property type="match status" value="1"/>
</dbReference>
<dbReference type="EMBL" id="SLUL01000005">
    <property type="protein sequence ID" value="TCL50430.1"/>
    <property type="molecule type" value="Genomic_DNA"/>
</dbReference>
<feature type="binding site" evidence="15">
    <location>
        <position position="140"/>
    </location>
    <ligand>
        <name>Zn(2+)</name>
        <dbReference type="ChEBI" id="CHEBI:29105"/>
        <label>1</label>
        <note>catalytic</note>
    </ligand>
</feature>
<evidence type="ECO:0000256" key="14">
    <source>
        <dbReference type="PIRSR" id="PIRSR004803-2"/>
    </source>
</evidence>
<comment type="cofactor">
    <cofactor evidence="12 15">
        <name>Zn(2+)</name>
        <dbReference type="ChEBI" id="CHEBI:29105"/>
    </cofactor>
    <text evidence="12 15">Binds 2 Zn(2+) ions per subunit. It is not clear if Zn(2+) or Mg(2+) is physiologically important.</text>
</comment>
<feature type="binding site" evidence="11 14">
    <location>
        <begin position="362"/>
        <end position="366"/>
    </location>
    <ligand>
        <name>substrate</name>
    </ligand>
</feature>
<dbReference type="Pfam" id="PF17770">
    <property type="entry name" value="RNase_J_C"/>
    <property type="match status" value="1"/>
</dbReference>
<dbReference type="InterPro" id="IPR042173">
    <property type="entry name" value="RNase_J_2"/>
</dbReference>
<keyword evidence="9 11" id="KW-0269">Exonuclease</keyword>
<evidence type="ECO:0000256" key="9">
    <source>
        <dbReference type="ARBA" id="ARBA00022839"/>
    </source>
</evidence>
<dbReference type="Gene3D" id="3.60.15.10">
    <property type="entry name" value="Ribonuclease Z/Hydroxyacylglutathione hydrolase-like"/>
    <property type="match status" value="1"/>
</dbReference>
<dbReference type="SMART" id="SM00849">
    <property type="entry name" value="Lactamase_B"/>
    <property type="match status" value="1"/>
</dbReference>
<dbReference type="GO" id="GO:0006364">
    <property type="term" value="P:rRNA processing"/>
    <property type="evidence" value="ECO:0007669"/>
    <property type="project" value="UniProtKB-UniRule"/>
</dbReference>
<dbReference type="GO" id="GO:0004521">
    <property type="term" value="F:RNA endonuclease activity"/>
    <property type="evidence" value="ECO:0007669"/>
    <property type="project" value="UniProtKB-UniRule"/>
</dbReference>
<gene>
    <name evidence="11" type="primary">rnj</name>
    <name evidence="17" type="ORF">EDD69_105231</name>
</gene>
<keyword evidence="2 11" id="KW-0963">Cytoplasm</keyword>
<dbReference type="GO" id="GO:0004534">
    <property type="term" value="F:5'-3' RNA exonuclease activity"/>
    <property type="evidence" value="ECO:0007669"/>
    <property type="project" value="UniProtKB-UniRule"/>
</dbReference>
<evidence type="ECO:0000256" key="2">
    <source>
        <dbReference type="ARBA" id="ARBA00022490"/>
    </source>
</evidence>
<protein>
    <recommendedName>
        <fullName evidence="11 12">Ribonuclease J</fullName>
        <shortName evidence="11">RNase J</shortName>
        <ecNumber evidence="11 12">3.1.-.-</ecNumber>
    </recommendedName>
</protein>
<dbReference type="InterPro" id="IPR041636">
    <property type="entry name" value="RNase_J_C"/>
</dbReference>
<dbReference type="CDD" id="cd07714">
    <property type="entry name" value="RNaseJ_MBL-fold"/>
    <property type="match status" value="1"/>
</dbReference>
<dbReference type="InterPro" id="IPR011108">
    <property type="entry name" value="RMMBL"/>
</dbReference>
<dbReference type="PANTHER" id="PTHR43694">
    <property type="entry name" value="RIBONUCLEASE J"/>
    <property type="match status" value="1"/>
</dbReference>
<keyword evidence="6 11" id="KW-0255">Endonuclease</keyword>
<sequence>MKQAEKVRVFALGGVGEVGKNMYVVEVDEQIFVIDAGLMFPEDEMLGIDIVIPDISYLVENEARIQGIFLTHGHEDHIGAIAYVLRKITAPVYATKLTLALVEEKLKEHGVTTKAERVEVRSDTQLSFKKAKISFFQTNHSIPDSIGISIETSQGAIVYTGDFKFDQTPVGMARVDFGKMAQIGEKGVLCLLSDSTNAEKPGYTGSEAVVGQEISDVIYNAPGRVIVACFASNITRIQQVLNAAKDHKRKVAIVSRNMHKIIDIAARLGYLHIDEKMMVPVYEVDRYPDRDLVILTTGNQGEPMAALARMAKQTHKYVNIKEGDTVIVASSPMPGHELFVSKTIDALYRAGANVVYGQRKVHVSGHGYQEELKLMLNLMRPKYFIPVHGEYRMQKAHAKLAQAVGISEDRIFLIDKGDVIEFRGGHARHGGKVPYGNILIDGLGIGDVGNIVLRDRRLLSQDGIMIVVVTLSKEEKRIIAGPEIISRGFVYVRESEILLEESVKIVKDIVTKCMQDYVIEWSSLKTNIRDALNQYLFEKTKRKPMILPIIMEI</sequence>
<evidence type="ECO:0000256" key="7">
    <source>
        <dbReference type="ARBA" id="ARBA00022801"/>
    </source>
</evidence>
<evidence type="ECO:0000256" key="13">
    <source>
        <dbReference type="PIRSR" id="PIRSR004803-1"/>
    </source>
</evidence>
<dbReference type="Pfam" id="PF00753">
    <property type="entry name" value="Lactamase_B"/>
    <property type="match status" value="1"/>
</dbReference>
<feature type="active site" description="Proton acceptor" evidence="13">
    <location>
        <position position="366"/>
    </location>
</feature>
<dbReference type="Gene3D" id="3.40.50.10710">
    <property type="entry name" value="Metallo-hydrolase/oxidoreductase"/>
    <property type="match status" value="1"/>
</dbReference>
<dbReference type="AlphaFoldDB" id="A0A4R1QIR1"/>
<dbReference type="EC" id="3.1.-.-" evidence="11 12"/>
<feature type="binding site" evidence="15">
    <location>
        <position position="162"/>
    </location>
    <ligand>
        <name>Zn(2+)</name>
        <dbReference type="ChEBI" id="CHEBI:29105"/>
        <label>1</label>
        <note>catalytic</note>
    </ligand>
</feature>
<dbReference type="InterPro" id="IPR030854">
    <property type="entry name" value="RNase_J_bac"/>
</dbReference>
<evidence type="ECO:0000256" key="1">
    <source>
        <dbReference type="ARBA" id="ARBA00004496"/>
    </source>
</evidence>
<evidence type="ECO:0000256" key="11">
    <source>
        <dbReference type="HAMAP-Rule" id="MF_01491"/>
    </source>
</evidence>
<evidence type="ECO:0000256" key="3">
    <source>
        <dbReference type="ARBA" id="ARBA00022552"/>
    </source>
</evidence>
<keyword evidence="10 11" id="KW-0694">RNA-binding</keyword>
<evidence type="ECO:0000256" key="12">
    <source>
        <dbReference type="PIRNR" id="PIRNR004803"/>
    </source>
</evidence>
<feature type="binding site" evidence="15">
    <location>
        <position position="49"/>
    </location>
    <ligand>
        <name>Ca(2+)</name>
        <dbReference type="ChEBI" id="CHEBI:29108"/>
    </ligand>
</feature>
<evidence type="ECO:0000259" key="16">
    <source>
        <dbReference type="SMART" id="SM00849"/>
    </source>
</evidence>
<dbReference type="InterPro" id="IPR004613">
    <property type="entry name" value="RNase_J"/>
</dbReference>
<dbReference type="Gene3D" id="3.10.20.580">
    <property type="match status" value="1"/>
</dbReference>
<dbReference type="FunFam" id="3.10.20.580:FF:000001">
    <property type="entry name" value="Ribonuclease J"/>
    <property type="match status" value="1"/>
</dbReference>
<feature type="binding site" evidence="15">
    <location>
        <position position="74"/>
    </location>
    <ligand>
        <name>Zn(2+)</name>
        <dbReference type="ChEBI" id="CHEBI:29105"/>
        <label>1</label>
        <note>catalytic</note>
    </ligand>
</feature>
<dbReference type="RefSeq" id="WP_132948196.1">
    <property type="nucleotide sequence ID" value="NZ_SLUL01000005.1"/>
</dbReference>
<dbReference type="InterPro" id="IPR036866">
    <property type="entry name" value="RibonucZ/Hydroxyglut_hydro"/>
</dbReference>
<dbReference type="OrthoDB" id="9758375at2"/>
<dbReference type="GO" id="GO:0008270">
    <property type="term" value="F:zinc ion binding"/>
    <property type="evidence" value="ECO:0007669"/>
    <property type="project" value="InterPro"/>
</dbReference>
<dbReference type="Proteomes" id="UP000295658">
    <property type="component" value="Unassembled WGS sequence"/>
</dbReference>
<organism evidence="17 18">
    <name type="scientific">Thermolongibacillus altinsuensis</name>
    <dbReference type="NCBI Taxonomy" id="575256"/>
    <lineage>
        <taxon>Bacteria</taxon>
        <taxon>Bacillati</taxon>
        <taxon>Bacillota</taxon>
        <taxon>Bacilli</taxon>
        <taxon>Bacillales</taxon>
        <taxon>Anoxybacillaceae</taxon>
        <taxon>Thermolongibacillus</taxon>
    </lineage>
</organism>
<evidence type="ECO:0000313" key="17">
    <source>
        <dbReference type="EMBL" id="TCL50430.1"/>
    </source>
</evidence>
<feature type="domain" description="Metallo-beta-lactamase" evidence="16">
    <location>
        <begin position="19"/>
        <end position="214"/>
    </location>
</feature>
<comment type="cofactor">
    <cofactor evidence="15">
        <name>Ca(2+)</name>
        <dbReference type="ChEBI" id="CHEBI:29108"/>
    </cofactor>
    <text evidence="15">Binds 1 Ca(2+) cation per subunit. Seen in 1 crystal structure, it is not clear if it is physiologically important.</text>
</comment>
<comment type="function">
    <text evidence="11">An RNase that has 5'-3' exonuclease and possibly endonuclease activity. Involved in maturation of rRNA and in some organisms also mRNA maturation and/or decay.</text>
</comment>
<dbReference type="Pfam" id="PF07521">
    <property type="entry name" value="RMMBL"/>
    <property type="match status" value="1"/>
</dbReference>
<dbReference type="GO" id="GO:0003723">
    <property type="term" value="F:RNA binding"/>
    <property type="evidence" value="ECO:0007669"/>
    <property type="project" value="UniProtKB-UniRule"/>
</dbReference>
<dbReference type="InterPro" id="IPR001279">
    <property type="entry name" value="Metallo-B-lactamas"/>
</dbReference>
<comment type="similarity">
    <text evidence="11 12">Belongs to the metallo-beta-lactamase superfamily. RNA-metabolizing metallo-beta-lactamase-like family. Bacterial RNase J subfamily.</text>
</comment>
<evidence type="ECO:0000256" key="10">
    <source>
        <dbReference type="ARBA" id="ARBA00022884"/>
    </source>
</evidence>
<dbReference type="PIRSF" id="PIRSF004803">
    <property type="entry name" value="RnjA"/>
    <property type="match status" value="1"/>
</dbReference>
<feature type="binding site" evidence="15">
    <location>
        <position position="388"/>
    </location>
    <ligand>
        <name>Zn(2+)</name>
        <dbReference type="ChEBI" id="CHEBI:29105"/>
        <label>1</label>
        <note>catalytic</note>
    </ligand>
</feature>
<keyword evidence="3 11" id="KW-0698">rRNA processing</keyword>
<keyword evidence="18" id="KW-1185">Reference proteome</keyword>
<comment type="subunit">
    <text evidence="11">Homodimer, may be a subunit of the RNA degradosome.</text>
</comment>
<evidence type="ECO:0000256" key="4">
    <source>
        <dbReference type="ARBA" id="ARBA00022722"/>
    </source>
</evidence>
<keyword evidence="8 15" id="KW-0862">Zinc</keyword>
<feature type="binding site" evidence="15">
    <location>
        <position position="76"/>
    </location>
    <ligand>
        <name>Zn(2+)</name>
        <dbReference type="ChEBI" id="CHEBI:29105"/>
        <label>1</label>
        <note>catalytic</note>
    </ligand>
</feature>
<name>A0A4R1QIR1_9BACL</name>
<feature type="binding site" evidence="15">
    <location>
        <position position="77"/>
    </location>
    <ligand>
        <name>Zn(2+)</name>
        <dbReference type="ChEBI" id="CHEBI:29105"/>
        <label>1</label>
        <note>catalytic</note>
    </ligand>
</feature>